<evidence type="ECO:0000313" key="8">
    <source>
        <dbReference type="EMBL" id="EKX35042.1"/>
    </source>
</evidence>
<evidence type="ECO:0000256" key="5">
    <source>
        <dbReference type="ARBA" id="ARBA00022989"/>
    </source>
</evidence>
<feature type="transmembrane region" description="Helical" evidence="7">
    <location>
        <begin position="132"/>
        <end position="165"/>
    </location>
</feature>
<proteinExistence type="inferred from homology"/>
<dbReference type="AlphaFoldDB" id="L1IG27"/>
<feature type="transmembrane region" description="Helical" evidence="7">
    <location>
        <begin position="60"/>
        <end position="83"/>
    </location>
</feature>
<reference evidence="10" key="2">
    <citation type="submission" date="2012-11" db="EMBL/GenBank/DDBJ databases">
        <authorList>
            <person name="Kuo A."/>
            <person name="Curtis B.A."/>
            <person name="Tanifuji G."/>
            <person name="Burki F."/>
            <person name="Gruber A."/>
            <person name="Irimia M."/>
            <person name="Maruyama S."/>
            <person name="Arias M.C."/>
            <person name="Ball S.G."/>
            <person name="Gile G.H."/>
            <person name="Hirakawa Y."/>
            <person name="Hopkins J.F."/>
            <person name="Rensing S.A."/>
            <person name="Schmutz J."/>
            <person name="Symeonidi A."/>
            <person name="Elias M."/>
            <person name="Eveleigh R.J."/>
            <person name="Herman E.K."/>
            <person name="Klute M.J."/>
            <person name="Nakayama T."/>
            <person name="Obornik M."/>
            <person name="Reyes-Prieto A."/>
            <person name="Armbrust E.V."/>
            <person name="Aves S.J."/>
            <person name="Beiko R.G."/>
            <person name="Coutinho P."/>
            <person name="Dacks J.B."/>
            <person name="Durnford D.G."/>
            <person name="Fast N.M."/>
            <person name="Green B.R."/>
            <person name="Grisdale C."/>
            <person name="Hempe F."/>
            <person name="Henrissat B."/>
            <person name="Hoppner M.P."/>
            <person name="Ishida K.-I."/>
            <person name="Kim E."/>
            <person name="Koreny L."/>
            <person name="Kroth P.G."/>
            <person name="Liu Y."/>
            <person name="Malik S.-B."/>
            <person name="Maier U.G."/>
            <person name="McRose D."/>
            <person name="Mock T."/>
            <person name="Neilson J.A."/>
            <person name="Onodera N.T."/>
            <person name="Poole A.M."/>
            <person name="Pritham E.J."/>
            <person name="Richards T.A."/>
            <person name="Rocap G."/>
            <person name="Roy S.W."/>
            <person name="Sarai C."/>
            <person name="Schaack S."/>
            <person name="Shirato S."/>
            <person name="Slamovits C.H."/>
            <person name="Spencer D.F."/>
            <person name="Suzuki S."/>
            <person name="Worden A.Z."/>
            <person name="Zauner S."/>
            <person name="Barry K."/>
            <person name="Bell C."/>
            <person name="Bharti A.K."/>
            <person name="Crow J.A."/>
            <person name="Grimwood J."/>
            <person name="Kramer R."/>
            <person name="Lindquist E."/>
            <person name="Lucas S."/>
            <person name="Salamov A."/>
            <person name="McFadden G.I."/>
            <person name="Lane C.E."/>
            <person name="Keeling P.J."/>
            <person name="Gray M.W."/>
            <person name="Grigoriev I.V."/>
            <person name="Archibald J.M."/>
        </authorList>
    </citation>
    <scope>NUCLEOTIDE SEQUENCE</scope>
    <source>
        <strain evidence="10">CCMP2712</strain>
    </source>
</reference>
<sequence length="176" mass="20330">MPAQSLILYWPAVLQLQVWRLITTFTYFGSVGHNMLMETVFMLNYSKSMETLYDGKRAQYLWHLLLNGVALMLLNTLVGLLGVGMDQEDGTKIPGLPFLAQPLLYSIVWMWARRNPETQMSVFGFFNVKAVYFPWFLLAYHCVMGGGLNIFYLMGFAVGHLFHFLSNMHPYTQKLR</sequence>
<evidence type="ECO:0000256" key="4">
    <source>
        <dbReference type="ARBA" id="ARBA00022824"/>
    </source>
</evidence>
<dbReference type="GeneID" id="17291784"/>
<feature type="transmembrane region" description="Helical" evidence="7">
    <location>
        <begin position="95"/>
        <end position="112"/>
    </location>
</feature>
<dbReference type="InterPro" id="IPR007599">
    <property type="entry name" value="DER1"/>
</dbReference>
<name>L1IG27_GUITC</name>
<dbReference type="KEGG" id="gtt:GUITHDRAFT_146795"/>
<dbReference type="RefSeq" id="XP_005822022.1">
    <property type="nucleotide sequence ID" value="XM_005821965.1"/>
</dbReference>
<dbReference type="PANTHER" id="PTHR11009">
    <property type="entry name" value="DER1-LIKE PROTEIN, DERLIN"/>
    <property type="match status" value="1"/>
</dbReference>
<evidence type="ECO:0000256" key="1">
    <source>
        <dbReference type="ARBA" id="ARBA00004477"/>
    </source>
</evidence>
<dbReference type="OrthoDB" id="1716531at2759"/>
<comment type="function">
    <text evidence="7">May be involved in the degradation of misfolded endoplasmic reticulum (ER) luminal proteins.</text>
</comment>
<organism evidence="8">
    <name type="scientific">Guillardia theta (strain CCMP2712)</name>
    <name type="common">Cryptophyte</name>
    <dbReference type="NCBI Taxonomy" id="905079"/>
    <lineage>
        <taxon>Eukaryota</taxon>
        <taxon>Cryptophyceae</taxon>
        <taxon>Pyrenomonadales</taxon>
        <taxon>Geminigeraceae</taxon>
        <taxon>Guillardia</taxon>
    </lineage>
</organism>
<evidence type="ECO:0000256" key="7">
    <source>
        <dbReference type="RuleBase" id="RU363059"/>
    </source>
</evidence>
<dbReference type="EnsemblProtists" id="EKX35042">
    <property type="protein sequence ID" value="EKX35042"/>
    <property type="gene ID" value="GUITHDRAFT_146795"/>
</dbReference>
<dbReference type="STRING" id="905079.L1IG27"/>
<dbReference type="GO" id="GO:0006950">
    <property type="term" value="P:response to stress"/>
    <property type="evidence" value="ECO:0007669"/>
    <property type="project" value="UniProtKB-ARBA"/>
</dbReference>
<comment type="subcellular location">
    <subcellularLocation>
        <location evidence="1 7">Endoplasmic reticulum membrane</location>
        <topology evidence="1 7">Multi-pass membrane protein</topology>
    </subcellularLocation>
</comment>
<dbReference type="OMA" id="DLGTWFR"/>
<dbReference type="PaxDb" id="55529-EKX35042"/>
<dbReference type="HOGENOM" id="CLU_051898_5_0_1"/>
<keyword evidence="6 7" id="KW-0472">Membrane</keyword>
<dbReference type="GO" id="GO:0005789">
    <property type="term" value="C:endoplasmic reticulum membrane"/>
    <property type="evidence" value="ECO:0007669"/>
    <property type="project" value="UniProtKB-SubCell"/>
</dbReference>
<evidence type="ECO:0000256" key="3">
    <source>
        <dbReference type="ARBA" id="ARBA00022692"/>
    </source>
</evidence>
<evidence type="ECO:0000256" key="6">
    <source>
        <dbReference type="ARBA" id="ARBA00023136"/>
    </source>
</evidence>
<evidence type="ECO:0000313" key="9">
    <source>
        <dbReference type="EnsemblProtists" id="EKX35042"/>
    </source>
</evidence>
<keyword evidence="10" id="KW-1185">Reference proteome</keyword>
<protein>
    <recommendedName>
        <fullName evidence="7">Derlin</fullName>
    </recommendedName>
</protein>
<keyword evidence="5 7" id="KW-1133">Transmembrane helix</keyword>
<reference evidence="9" key="3">
    <citation type="submission" date="2016-03" db="UniProtKB">
        <authorList>
            <consortium name="EnsemblProtists"/>
        </authorList>
    </citation>
    <scope>IDENTIFICATION</scope>
</reference>
<dbReference type="Pfam" id="PF04511">
    <property type="entry name" value="DER1"/>
    <property type="match status" value="1"/>
</dbReference>
<reference evidence="8 10" key="1">
    <citation type="journal article" date="2012" name="Nature">
        <title>Algal genomes reveal evolutionary mosaicism and the fate of nucleomorphs.</title>
        <authorList>
            <consortium name="DOE Joint Genome Institute"/>
            <person name="Curtis B.A."/>
            <person name="Tanifuji G."/>
            <person name="Burki F."/>
            <person name="Gruber A."/>
            <person name="Irimia M."/>
            <person name="Maruyama S."/>
            <person name="Arias M.C."/>
            <person name="Ball S.G."/>
            <person name="Gile G.H."/>
            <person name="Hirakawa Y."/>
            <person name="Hopkins J.F."/>
            <person name="Kuo A."/>
            <person name="Rensing S.A."/>
            <person name="Schmutz J."/>
            <person name="Symeonidi A."/>
            <person name="Elias M."/>
            <person name="Eveleigh R.J."/>
            <person name="Herman E.K."/>
            <person name="Klute M.J."/>
            <person name="Nakayama T."/>
            <person name="Obornik M."/>
            <person name="Reyes-Prieto A."/>
            <person name="Armbrust E.V."/>
            <person name="Aves S.J."/>
            <person name="Beiko R.G."/>
            <person name="Coutinho P."/>
            <person name="Dacks J.B."/>
            <person name="Durnford D.G."/>
            <person name="Fast N.M."/>
            <person name="Green B.R."/>
            <person name="Grisdale C.J."/>
            <person name="Hempel F."/>
            <person name="Henrissat B."/>
            <person name="Hoppner M.P."/>
            <person name="Ishida K."/>
            <person name="Kim E."/>
            <person name="Koreny L."/>
            <person name="Kroth P.G."/>
            <person name="Liu Y."/>
            <person name="Malik S.B."/>
            <person name="Maier U.G."/>
            <person name="McRose D."/>
            <person name="Mock T."/>
            <person name="Neilson J.A."/>
            <person name="Onodera N.T."/>
            <person name="Poole A.M."/>
            <person name="Pritham E.J."/>
            <person name="Richards T.A."/>
            <person name="Rocap G."/>
            <person name="Roy S.W."/>
            <person name="Sarai C."/>
            <person name="Schaack S."/>
            <person name="Shirato S."/>
            <person name="Slamovits C.H."/>
            <person name="Spencer D.F."/>
            <person name="Suzuki S."/>
            <person name="Worden A.Z."/>
            <person name="Zauner S."/>
            <person name="Barry K."/>
            <person name="Bell C."/>
            <person name="Bharti A.K."/>
            <person name="Crow J.A."/>
            <person name="Grimwood J."/>
            <person name="Kramer R."/>
            <person name="Lindquist E."/>
            <person name="Lucas S."/>
            <person name="Salamov A."/>
            <person name="McFadden G.I."/>
            <person name="Lane C.E."/>
            <person name="Keeling P.J."/>
            <person name="Gray M.W."/>
            <person name="Grigoriev I.V."/>
            <person name="Archibald J.M."/>
        </authorList>
    </citation>
    <scope>NUCLEOTIDE SEQUENCE</scope>
    <source>
        <strain evidence="8 10">CCMP2712</strain>
    </source>
</reference>
<dbReference type="Proteomes" id="UP000011087">
    <property type="component" value="Unassembled WGS sequence"/>
</dbReference>
<feature type="transmembrane region" description="Helical" evidence="7">
    <location>
        <begin position="7"/>
        <end position="28"/>
    </location>
</feature>
<dbReference type="SUPFAM" id="SSF144091">
    <property type="entry name" value="Rhomboid-like"/>
    <property type="match status" value="1"/>
</dbReference>
<evidence type="ECO:0000313" key="10">
    <source>
        <dbReference type="Proteomes" id="UP000011087"/>
    </source>
</evidence>
<accession>L1IG27</accession>
<dbReference type="eggNOG" id="KOG0858">
    <property type="taxonomic scope" value="Eukaryota"/>
</dbReference>
<evidence type="ECO:0000256" key="2">
    <source>
        <dbReference type="ARBA" id="ARBA00008917"/>
    </source>
</evidence>
<dbReference type="InterPro" id="IPR035952">
    <property type="entry name" value="Rhomboid-like_sf"/>
</dbReference>
<keyword evidence="3 7" id="KW-0812">Transmembrane</keyword>
<gene>
    <name evidence="8" type="primary">DER1-1</name>
    <name evidence="8" type="ORF">GUITHDRAFT_146795</name>
</gene>
<comment type="similarity">
    <text evidence="2 7">Belongs to the derlin family.</text>
</comment>
<dbReference type="EMBL" id="JH993098">
    <property type="protein sequence ID" value="EKX35042.1"/>
    <property type="molecule type" value="Genomic_DNA"/>
</dbReference>
<keyword evidence="4 7" id="KW-0256">Endoplasmic reticulum</keyword>